<keyword evidence="4" id="KW-1185">Reference proteome</keyword>
<evidence type="ECO:0000313" key="4">
    <source>
        <dbReference type="Proteomes" id="UP000268162"/>
    </source>
</evidence>
<gene>
    <name evidence="3" type="ORF">BJ085DRAFT_31827</name>
</gene>
<protein>
    <submittedName>
        <fullName evidence="3">Uncharacterized protein</fullName>
    </submittedName>
</protein>
<organism evidence="3 4">
    <name type="scientific">Dimargaris cristalligena</name>
    <dbReference type="NCBI Taxonomy" id="215637"/>
    <lineage>
        <taxon>Eukaryota</taxon>
        <taxon>Fungi</taxon>
        <taxon>Fungi incertae sedis</taxon>
        <taxon>Zoopagomycota</taxon>
        <taxon>Kickxellomycotina</taxon>
        <taxon>Dimargaritomycetes</taxon>
        <taxon>Dimargaritales</taxon>
        <taxon>Dimargaritaceae</taxon>
        <taxon>Dimargaris</taxon>
    </lineage>
</organism>
<reference evidence="4" key="1">
    <citation type="journal article" date="2018" name="Nat. Microbiol.">
        <title>Leveraging single-cell genomics to expand the fungal tree of life.</title>
        <authorList>
            <person name="Ahrendt S.R."/>
            <person name="Quandt C.A."/>
            <person name="Ciobanu D."/>
            <person name="Clum A."/>
            <person name="Salamov A."/>
            <person name="Andreopoulos B."/>
            <person name="Cheng J.F."/>
            <person name="Woyke T."/>
            <person name="Pelin A."/>
            <person name="Henrissat B."/>
            <person name="Reynolds N.K."/>
            <person name="Benny G.L."/>
            <person name="Smith M.E."/>
            <person name="James T.Y."/>
            <person name="Grigoriev I.V."/>
        </authorList>
    </citation>
    <scope>NUCLEOTIDE SEQUENCE [LARGE SCALE GENOMIC DNA]</scope>
    <source>
        <strain evidence="4">RSA 468</strain>
    </source>
</reference>
<feature type="chain" id="PRO_5020508625" evidence="2">
    <location>
        <begin position="16"/>
        <end position="217"/>
    </location>
</feature>
<feature type="region of interest" description="Disordered" evidence="1">
    <location>
        <begin position="17"/>
        <end position="39"/>
    </location>
</feature>
<keyword evidence="2" id="KW-0732">Signal</keyword>
<evidence type="ECO:0000313" key="3">
    <source>
        <dbReference type="EMBL" id="RKP37310.1"/>
    </source>
</evidence>
<dbReference type="EMBL" id="ML002511">
    <property type="protein sequence ID" value="RKP37310.1"/>
    <property type="molecule type" value="Genomic_DNA"/>
</dbReference>
<sequence>MRGLTLALLAGTVMGSTPYTKNTGDSNPALPKNRATGQSPTYSPFLPTFEVGDFYHFSEAKDSDSTSPLFKHLPTEQQFLDRPSSATSWTPYYFAGTAWSHFLSYMRSLPSRTPLVIYFRKQIKEWANNNQIIYKITIETESSTPVVALYHVPKHDQTYDKESKVRTLPETDNIDDNSWVIYFGSFPGTEAGARQWKALEDMVSRCHSTGKQLKQLK</sequence>
<name>A0A4P9ZX78_9FUNG</name>
<evidence type="ECO:0000256" key="1">
    <source>
        <dbReference type="SAM" id="MobiDB-lite"/>
    </source>
</evidence>
<proteinExistence type="predicted"/>
<feature type="compositionally biased region" description="Polar residues" evidence="1">
    <location>
        <begin position="17"/>
        <end position="26"/>
    </location>
</feature>
<evidence type="ECO:0000256" key="2">
    <source>
        <dbReference type="SAM" id="SignalP"/>
    </source>
</evidence>
<feature type="signal peptide" evidence="2">
    <location>
        <begin position="1"/>
        <end position="15"/>
    </location>
</feature>
<dbReference type="AlphaFoldDB" id="A0A4P9ZX78"/>
<accession>A0A4P9ZX78</accession>
<dbReference type="Proteomes" id="UP000268162">
    <property type="component" value="Unassembled WGS sequence"/>
</dbReference>